<accession>A0AAD9NIN6</accession>
<feature type="compositionally biased region" description="Basic and acidic residues" evidence="1">
    <location>
        <begin position="27"/>
        <end position="45"/>
    </location>
</feature>
<dbReference type="Proteomes" id="UP001209878">
    <property type="component" value="Unassembled WGS sequence"/>
</dbReference>
<name>A0AAD9NIN6_RIDPI</name>
<feature type="compositionally biased region" description="Low complexity" evidence="1">
    <location>
        <begin position="65"/>
        <end position="81"/>
    </location>
</feature>
<dbReference type="EMBL" id="JAODUO010001224">
    <property type="protein sequence ID" value="KAK2168579.1"/>
    <property type="molecule type" value="Genomic_DNA"/>
</dbReference>
<reference evidence="2" key="1">
    <citation type="journal article" date="2023" name="Mol. Biol. Evol.">
        <title>Third-Generation Sequencing Reveals the Adaptive Role of the Epigenome in Three Deep-Sea Polychaetes.</title>
        <authorList>
            <person name="Perez M."/>
            <person name="Aroh O."/>
            <person name="Sun Y."/>
            <person name="Lan Y."/>
            <person name="Juniper S.K."/>
            <person name="Young C.R."/>
            <person name="Angers B."/>
            <person name="Qian P.Y."/>
        </authorList>
    </citation>
    <scope>NUCLEOTIDE SEQUENCE</scope>
    <source>
        <strain evidence="2">R07B-5</strain>
    </source>
</reference>
<dbReference type="InterPro" id="IPR053819">
    <property type="entry name" value="TEADIR3_omega_loop"/>
</dbReference>
<sequence length="307" mass="34283">MSGGKGKRVSSSPLASSSDEEGSPNTDTEKDILENDSDSRVHDKAVLATDAPVPLPTLPDHDYETAPSPGDSSSSTTSEPSYVRQPGFTLHAHRVVCYPKAKKKRIFIATVKGQKHREPVPPKSRPRREPLPMRMRALPQSFWQQPNVADSMPPSSTYPILPPLYSKDSGEDVTDIRPITPPEEKDRNKLRMVPERMVTLANTELLLKLFDGVEGRKTNCRLKRGRPRKVTECRPRTLSTSDDPYLVDCMSQKLFPQLSLEHSDGARLGGTTLQLLTVHEDEKSILLPTLSIEQNYPQMLSELVMHI</sequence>
<dbReference type="AlphaFoldDB" id="A0AAD9NIN6"/>
<feature type="region of interest" description="Disordered" evidence="1">
    <location>
        <begin position="1"/>
        <end position="86"/>
    </location>
</feature>
<protein>
    <submittedName>
        <fullName evidence="2">Uncharacterized protein</fullName>
    </submittedName>
</protein>
<evidence type="ECO:0000313" key="2">
    <source>
        <dbReference type="EMBL" id="KAK2168579.1"/>
    </source>
</evidence>
<comment type="caution">
    <text evidence="2">The sequence shown here is derived from an EMBL/GenBank/DDBJ whole genome shotgun (WGS) entry which is preliminary data.</text>
</comment>
<evidence type="ECO:0000256" key="1">
    <source>
        <dbReference type="SAM" id="MobiDB-lite"/>
    </source>
</evidence>
<proteinExistence type="predicted"/>
<organism evidence="2 3">
    <name type="scientific">Ridgeia piscesae</name>
    <name type="common">Tubeworm</name>
    <dbReference type="NCBI Taxonomy" id="27915"/>
    <lineage>
        <taxon>Eukaryota</taxon>
        <taxon>Metazoa</taxon>
        <taxon>Spiralia</taxon>
        <taxon>Lophotrochozoa</taxon>
        <taxon>Annelida</taxon>
        <taxon>Polychaeta</taxon>
        <taxon>Sedentaria</taxon>
        <taxon>Canalipalpata</taxon>
        <taxon>Sabellida</taxon>
        <taxon>Siboglinidae</taxon>
        <taxon>Ridgeia</taxon>
    </lineage>
</organism>
<keyword evidence="3" id="KW-1185">Reference proteome</keyword>
<dbReference type="Pfam" id="PF15238">
    <property type="entry name" value="TEADIR3"/>
    <property type="match status" value="1"/>
</dbReference>
<gene>
    <name evidence="2" type="ORF">NP493_1224g00033</name>
</gene>
<evidence type="ECO:0000313" key="3">
    <source>
        <dbReference type="Proteomes" id="UP001209878"/>
    </source>
</evidence>